<name>A0A0D0VTD0_CRYGA</name>
<evidence type="ECO:0000256" key="1">
    <source>
        <dbReference type="ARBA" id="ARBA00004173"/>
    </source>
</evidence>
<dbReference type="Gene3D" id="1.10.1200.10">
    <property type="entry name" value="ACP-like"/>
    <property type="match status" value="1"/>
</dbReference>
<dbReference type="Pfam" id="PF00550">
    <property type="entry name" value="PP-binding"/>
    <property type="match status" value="1"/>
</dbReference>
<evidence type="ECO:0000256" key="12">
    <source>
        <dbReference type="ARBA" id="ARBA00023128"/>
    </source>
</evidence>
<dbReference type="HOGENOM" id="CLU_108696_0_0_1"/>
<evidence type="ECO:0000256" key="4">
    <source>
        <dbReference type="ARBA" id="ARBA00022448"/>
    </source>
</evidence>
<dbReference type="InterPro" id="IPR009081">
    <property type="entry name" value="PP-bd_ACP"/>
</dbReference>
<dbReference type="EMBL" id="KN847974">
    <property type="protein sequence ID" value="KIR49714.1"/>
    <property type="molecule type" value="Genomic_DNA"/>
</dbReference>
<proteinExistence type="inferred from homology"/>
<dbReference type="GO" id="GO:0099128">
    <property type="term" value="C:mitochondrial [2Fe-2S] assembly complex"/>
    <property type="evidence" value="ECO:0007669"/>
    <property type="project" value="UniProtKB-ARBA"/>
</dbReference>
<evidence type="ECO:0000256" key="9">
    <source>
        <dbReference type="ARBA" id="ARBA00022946"/>
    </source>
</evidence>
<keyword evidence="8" id="KW-0276">Fatty acid metabolism</keyword>
<dbReference type="PROSITE" id="PS00012">
    <property type="entry name" value="PHOSPHOPANTETHEINE"/>
    <property type="match status" value="1"/>
</dbReference>
<evidence type="ECO:0000256" key="2">
    <source>
        <dbReference type="ARBA" id="ARBA00005194"/>
    </source>
</evidence>
<evidence type="ECO:0000256" key="7">
    <source>
        <dbReference type="ARBA" id="ARBA00022553"/>
    </source>
</evidence>
<protein>
    <recommendedName>
        <fullName evidence="14">Acyl carrier protein</fullName>
    </recommendedName>
</protein>
<organism evidence="16">
    <name type="scientific">Cryptococcus bacillisporus CA1280</name>
    <dbReference type="NCBI Taxonomy" id="1296109"/>
    <lineage>
        <taxon>Eukaryota</taxon>
        <taxon>Fungi</taxon>
        <taxon>Dikarya</taxon>
        <taxon>Basidiomycota</taxon>
        <taxon>Agaricomycotina</taxon>
        <taxon>Tremellomycetes</taxon>
        <taxon>Tremellales</taxon>
        <taxon>Cryptococcaceae</taxon>
        <taxon>Cryptococcus</taxon>
        <taxon>Cryptococcus gattii species complex</taxon>
    </lineage>
</organism>
<evidence type="ECO:0000313" key="16">
    <source>
        <dbReference type="EMBL" id="KIR49714.1"/>
    </source>
</evidence>
<evidence type="ECO:0000256" key="11">
    <source>
        <dbReference type="ARBA" id="ARBA00023098"/>
    </source>
</evidence>
<keyword evidence="11" id="KW-0443">Lipid metabolism</keyword>
<dbReference type="GO" id="GO:0000035">
    <property type="term" value="F:acyl binding"/>
    <property type="evidence" value="ECO:0007669"/>
    <property type="project" value="TreeGrafter"/>
</dbReference>
<gene>
    <name evidence="16" type="ORF">I312_00804</name>
</gene>
<dbReference type="NCBIfam" id="TIGR00517">
    <property type="entry name" value="acyl_carrier"/>
    <property type="match status" value="1"/>
</dbReference>
<evidence type="ECO:0000256" key="14">
    <source>
        <dbReference type="RuleBase" id="RU000722"/>
    </source>
</evidence>
<dbReference type="FunFam" id="1.10.1200.10:FF:000003">
    <property type="entry name" value="Acyl carrier protein"/>
    <property type="match status" value="1"/>
</dbReference>
<dbReference type="GO" id="GO:0000036">
    <property type="term" value="F:acyl carrier activity"/>
    <property type="evidence" value="ECO:0007669"/>
    <property type="project" value="TreeGrafter"/>
</dbReference>
<comment type="similarity">
    <text evidence="3">Belongs to the acyl carrier protein (ACP) family.</text>
</comment>
<comment type="pathway">
    <text evidence="2">Lipid metabolism; fatty acid biosynthesis.</text>
</comment>
<accession>A0A0D0VTD0</accession>
<evidence type="ECO:0000256" key="3">
    <source>
        <dbReference type="ARBA" id="ARBA00010930"/>
    </source>
</evidence>
<dbReference type="AlphaFoldDB" id="A0A0D0VTD0"/>
<evidence type="ECO:0000259" key="15">
    <source>
        <dbReference type="PROSITE" id="PS50075"/>
    </source>
</evidence>
<dbReference type="OrthoDB" id="448946at2759"/>
<comment type="subcellular location">
    <subcellularLocation>
        <location evidence="1">Mitochondrion</location>
    </subcellularLocation>
</comment>
<dbReference type="InterPro" id="IPR003231">
    <property type="entry name" value="ACP"/>
</dbReference>
<keyword evidence="9" id="KW-0809">Transit peptide</keyword>
<sequence>MFRTLPLLRSTARTALRQTAPITLRPQPLAFSLKPLAARGYAAAAGLSKDDITSRILDVLKSFEKVDSSKLTNNASFTNDLGLDSLDAVEVVMAIEEEFAIEIPDAEADEIATVQDAIDYVANVSSVS</sequence>
<dbReference type="InterPro" id="IPR036736">
    <property type="entry name" value="ACP-like_sf"/>
</dbReference>
<evidence type="ECO:0000256" key="5">
    <source>
        <dbReference type="ARBA" id="ARBA00022450"/>
    </source>
</evidence>
<keyword evidence="5 14" id="KW-0596">Phosphopantetheine</keyword>
<keyword evidence="6 14" id="KW-0444">Lipid biosynthesis</keyword>
<keyword evidence="10" id="KW-0249">Electron transport</keyword>
<evidence type="ECO:0000256" key="13">
    <source>
        <dbReference type="ARBA" id="ARBA00023160"/>
    </source>
</evidence>
<dbReference type="PROSITE" id="PS50075">
    <property type="entry name" value="CARRIER"/>
    <property type="match status" value="1"/>
</dbReference>
<evidence type="ECO:0000256" key="8">
    <source>
        <dbReference type="ARBA" id="ARBA00022832"/>
    </source>
</evidence>
<keyword evidence="13 14" id="KW-0275">Fatty acid biosynthesis</keyword>
<keyword evidence="4" id="KW-0813">Transport</keyword>
<dbReference type="HAMAP" id="MF_01217">
    <property type="entry name" value="Acyl_carrier"/>
    <property type="match status" value="1"/>
</dbReference>
<dbReference type="PANTHER" id="PTHR20863">
    <property type="entry name" value="ACYL CARRIER PROTEIN"/>
    <property type="match status" value="1"/>
</dbReference>
<dbReference type="InterPro" id="IPR006162">
    <property type="entry name" value="Ppantetheine_attach_site"/>
</dbReference>
<keyword evidence="7" id="KW-0597">Phosphoprotein</keyword>
<feature type="domain" description="Carrier" evidence="15">
    <location>
        <begin position="50"/>
        <end position="125"/>
    </location>
</feature>
<keyword evidence="12" id="KW-0496">Mitochondrion</keyword>
<reference evidence="16" key="1">
    <citation type="submission" date="2015-01" db="EMBL/GenBank/DDBJ databases">
        <title>The Genome Sequence of Cryptococcus gattii CA1280.</title>
        <authorList>
            <consortium name="The Broad Institute Genomics Platform"/>
            <person name="Cuomo C."/>
            <person name="Litvintseva A."/>
            <person name="Chen Y."/>
            <person name="Heitman J."/>
            <person name="Sun S."/>
            <person name="Springer D."/>
            <person name="Dromer F."/>
            <person name="Young S."/>
            <person name="Zeng Q."/>
            <person name="Gargeya S."/>
            <person name="Abouelleil A."/>
            <person name="Alvarado L."/>
            <person name="Chapman S.B."/>
            <person name="Gainer-Dewar J."/>
            <person name="Goldberg J."/>
            <person name="Griggs A."/>
            <person name="Gujja S."/>
            <person name="Hansen M."/>
            <person name="Howarth C."/>
            <person name="Imamovic A."/>
            <person name="Larimer J."/>
            <person name="Murphy C."/>
            <person name="Naylor J."/>
            <person name="Pearson M."/>
            <person name="Priest M."/>
            <person name="Roberts A."/>
            <person name="Saif S."/>
            <person name="Shea T."/>
            <person name="Sykes S."/>
            <person name="Wortman J."/>
            <person name="Nusbaum C."/>
            <person name="Birren B."/>
        </authorList>
    </citation>
    <scope>NUCLEOTIDE SEQUENCE [LARGE SCALE GENOMIC DNA]</scope>
    <source>
        <strain evidence="16">CA1280</strain>
    </source>
</reference>
<evidence type="ECO:0000256" key="10">
    <source>
        <dbReference type="ARBA" id="ARBA00022982"/>
    </source>
</evidence>
<dbReference type="PANTHER" id="PTHR20863:SF28">
    <property type="entry name" value="ACYL CARRIER PROTEIN, MITOCHONDRIAL"/>
    <property type="match status" value="1"/>
</dbReference>
<dbReference type="SUPFAM" id="SSF47336">
    <property type="entry name" value="ACP-like"/>
    <property type="match status" value="1"/>
</dbReference>
<comment type="function">
    <text evidence="14">Carrier of the growing fatty acid chain in fatty acid biosynthesis.</text>
</comment>
<dbReference type="NCBIfam" id="NF002148">
    <property type="entry name" value="PRK00982.1-2"/>
    <property type="match status" value="1"/>
</dbReference>
<evidence type="ECO:0000256" key="6">
    <source>
        <dbReference type="ARBA" id="ARBA00022516"/>
    </source>
</evidence>